<evidence type="ECO:0000313" key="2">
    <source>
        <dbReference type="Proteomes" id="UP001221338"/>
    </source>
</evidence>
<evidence type="ECO:0000313" key="1">
    <source>
        <dbReference type="EMBL" id="MDG0944695.1"/>
    </source>
</evidence>
<comment type="caution">
    <text evidence="1">The sequence shown here is derived from an EMBL/GenBank/DDBJ whole genome shotgun (WGS) entry which is preliminary data.</text>
</comment>
<keyword evidence="2" id="KW-1185">Reference proteome</keyword>
<dbReference type="EMBL" id="JARPRV010000030">
    <property type="protein sequence ID" value="MDG0944695.1"/>
    <property type="molecule type" value="Genomic_DNA"/>
</dbReference>
<reference evidence="1 2" key="1">
    <citation type="submission" date="2023-03" db="EMBL/GenBank/DDBJ databases">
        <title>Genetic diversity of Bacillus cereus sensu lato isolates from Slovenia.</title>
        <authorList>
            <person name="Abdelli M."/>
        </authorList>
    </citation>
    <scope>NUCLEOTIDE SEQUENCE [LARGE SCALE GENOMIC DNA]</scope>
    <source>
        <strain evidence="1 2">SIBC61B</strain>
    </source>
</reference>
<organism evidence="1 2">
    <name type="scientific">Bacillus paranthracis</name>
    <dbReference type="NCBI Taxonomy" id="2026186"/>
    <lineage>
        <taxon>Bacteria</taxon>
        <taxon>Bacillati</taxon>
        <taxon>Bacillota</taxon>
        <taxon>Bacilli</taxon>
        <taxon>Bacillales</taxon>
        <taxon>Bacillaceae</taxon>
        <taxon>Bacillus</taxon>
        <taxon>Bacillus cereus group</taxon>
    </lineage>
</organism>
<name>A0ABT6E4Z9_9BACI</name>
<gene>
    <name evidence="1" type="ORF">P6U22_26540</name>
</gene>
<evidence type="ECO:0008006" key="3">
    <source>
        <dbReference type="Google" id="ProtNLM"/>
    </source>
</evidence>
<dbReference type="RefSeq" id="WP_277615575.1">
    <property type="nucleotide sequence ID" value="NZ_JARPRN010000039.1"/>
</dbReference>
<sequence length="64" mass="7325">MKTIKKLNSLTDQEMLNTNGGSVDDIYEGIGYWIGKVGKQYKKATDNYNKNRNKYCGNLSRKDC</sequence>
<protein>
    <recommendedName>
        <fullName evidence="3">Bacteriocin</fullName>
    </recommendedName>
</protein>
<dbReference type="Proteomes" id="UP001221338">
    <property type="component" value="Unassembled WGS sequence"/>
</dbReference>
<proteinExistence type="predicted"/>
<accession>A0ABT6E4Z9</accession>